<keyword evidence="3" id="KW-1185">Reference proteome</keyword>
<keyword evidence="1" id="KW-0812">Transmembrane</keyword>
<proteinExistence type="predicted"/>
<evidence type="ECO:0000313" key="2">
    <source>
        <dbReference type="EMBL" id="GAW91442.1"/>
    </source>
</evidence>
<feature type="transmembrane region" description="Helical" evidence="1">
    <location>
        <begin position="38"/>
        <end position="60"/>
    </location>
</feature>
<feature type="transmembrane region" description="Helical" evidence="1">
    <location>
        <begin position="6"/>
        <end position="26"/>
    </location>
</feature>
<evidence type="ECO:0000256" key="1">
    <source>
        <dbReference type="SAM" id="Phobius"/>
    </source>
</evidence>
<accession>A0A1Z5HPI3</accession>
<protein>
    <submittedName>
        <fullName evidence="2">Uncharacterized protein</fullName>
    </submittedName>
</protein>
<reference evidence="3" key="1">
    <citation type="journal article" date="2017" name="Appl. Environ. Microbiol.">
        <title>Genomic analysis of Calderihabitans maritimus KKC1, a thermophilic hydrogenogenic carboxydotrophic bacterium isolated from marine sediment.</title>
        <authorList>
            <person name="Omae K."/>
            <person name="Yoneda Y."/>
            <person name="Fukuyama Y."/>
            <person name="Yoshida T."/>
            <person name="Sako Y."/>
        </authorList>
    </citation>
    <scope>NUCLEOTIDE SEQUENCE [LARGE SCALE GENOMIC DNA]</scope>
    <source>
        <strain evidence="3">KKC1</strain>
    </source>
</reference>
<sequence length="64" mass="7385">MTILFVIGLLLIFTFSFSLAWYLSYYRIPVQSRVFRTIGLLVLGTFIFLTTTLLTLIVIWPPIA</sequence>
<organism evidence="2 3">
    <name type="scientific">Calderihabitans maritimus</name>
    <dbReference type="NCBI Taxonomy" id="1246530"/>
    <lineage>
        <taxon>Bacteria</taxon>
        <taxon>Bacillati</taxon>
        <taxon>Bacillota</taxon>
        <taxon>Clostridia</taxon>
        <taxon>Neomoorellales</taxon>
        <taxon>Calderihabitantaceae</taxon>
        <taxon>Calderihabitans</taxon>
    </lineage>
</organism>
<keyword evidence="1" id="KW-1133">Transmembrane helix</keyword>
<keyword evidence="1" id="KW-0472">Membrane</keyword>
<dbReference type="AlphaFoldDB" id="A0A1Z5HPI3"/>
<dbReference type="Proteomes" id="UP000197032">
    <property type="component" value="Unassembled WGS sequence"/>
</dbReference>
<evidence type="ECO:0000313" key="3">
    <source>
        <dbReference type="Proteomes" id="UP000197032"/>
    </source>
</evidence>
<gene>
    <name evidence="2" type="ORF">KKC1_06040</name>
</gene>
<comment type="caution">
    <text evidence="2">The sequence shown here is derived from an EMBL/GenBank/DDBJ whole genome shotgun (WGS) entry which is preliminary data.</text>
</comment>
<name>A0A1Z5HPI3_9FIRM</name>
<dbReference type="EMBL" id="BDGJ01000018">
    <property type="protein sequence ID" value="GAW91442.1"/>
    <property type="molecule type" value="Genomic_DNA"/>
</dbReference>